<evidence type="ECO:0000256" key="1">
    <source>
        <dbReference type="SAM" id="Phobius"/>
    </source>
</evidence>
<reference evidence="2 3" key="1">
    <citation type="submission" date="2024-04" db="EMBL/GenBank/DDBJ databases">
        <title>Phyllosticta paracitricarpa is synonymous to the EU quarantine fungus P. citricarpa based on phylogenomic analyses.</title>
        <authorList>
            <consortium name="Lawrence Berkeley National Laboratory"/>
            <person name="Van Ingen-Buijs V.A."/>
            <person name="Van Westerhoven A.C."/>
            <person name="Haridas S."/>
            <person name="Skiadas P."/>
            <person name="Martin F."/>
            <person name="Groenewald J.Z."/>
            <person name="Crous P.W."/>
            <person name="Seidl M.F."/>
        </authorList>
    </citation>
    <scope>NUCLEOTIDE SEQUENCE [LARGE SCALE GENOMIC DNA]</scope>
    <source>
        <strain evidence="2 3">CBS 123374</strain>
    </source>
</reference>
<sequence>MILVLLEDLVDMFGWHDVAALFPWAVFWTWCCAALAALIGCVVVVGPVQPGRNQQDWSKEWLVNRTRALGVIGALLGLCFAVIAIVCSSHKLCEVGKRAGGWNSLVCGLLVELSVGVVGGEGEGVGAGVDGGDGGVWVGLVDGVWGVWKRSEALVMVLAVDMGSFRVSRAFRHHSEKVQEG</sequence>
<evidence type="ECO:0000313" key="2">
    <source>
        <dbReference type="EMBL" id="KAK8243494.1"/>
    </source>
</evidence>
<dbReference type="Proteomes" id="UP001492380">
    <property type="component" value="Unassembled WGS sequence"/>
</dbReference>
<keyword evidence="1" id="KW-0472">Membrane</keyword>
<name>A0ABR1YXY3_9PEZI</name>
<feature type="transmembrane region" description="Helical" evidence="1">
    <location>
        <begin position="68"/>
        <end position="86"/>
    </location>
</feature>
<evidence type="ECO:0008006" key="4">
    <source>
        <dbReference type="Google" id="ProtNLM"/>
    </source>
</evidence>
<evidence type="ECO:0000313" key="3">
    <source>
        <dbReference type="Proteomes" id="UP001492380"/>
    </source>
</evidence>
<feature type="transmembrane region" description="Helical" evidence="1">
    <location>
        <begin position="20"/>
        <end position="48"/>
    </location>
</feature>
<keyword evidence="3" id="KW-1185">Reference proteome</keyword>
<proteinExistence type="predicted"/>
<accession>A0ABR1YXY3</accession>
<comment type="caution">
    <text evidence="2">The sequence shown here is derived from an EMBL/GenBank/DDBJ whole genome shotgun (WGS) entry which is preliminary data.</text>
</comment>
<organism evidence="2 3">
    <name type="scientific">Phyllosticta capitalensis</name>
    <dbReference type="NCBI Taxonomy" id="121624"/>
    <lineage>
        <taxon>Eukaryota</taxon>
        <taxon>Fungi</taxon>
        <taxon>Dikarya</taxon>
        <taxon>Ascomycota</taxon>
        <taxon>Pezizomycotina</taxon>
        <taxon>Dothideomycetes</taxon>
        <taxon>Dothideomycetes incertae sedis</taxon>
        <taxon>Botryosphaeriales</taxon>
        <taxon>Phyllostictaceae</taxon>
        <taxon>Phyllosticta</taxon>
    </lineage>
</organism>
<keyword evidence="1" id="KW-1133">Transmembrane helix</keyword>
<keyword evidence="1" id="KW-0812">Transmembrane</keyword>
<protein>
    <recommendedName>
        <fullName evidence="4">Transmembrane protein</fullName>
    </recommendedName>
</protein>
<gene>
    <name evidence="2" type="ORF">HDK90DRAFT_124637</name>
</gene>
<dbReference type="EMBL" id="JBBWRZ010000002">
    <property type="protein sequence ID" value="KAK8243494.1"/>
    <property type="molecule type" value="Genomic_DNA"/>
</dbReference>